<reference evidence="1 2" key="1">
    <citation type="submission" date="2024-10" db="EMBL/GenBank/DDBJ databases">
        <title>Updated reference genomes for cyclostephanoid diatoms.</title>
        <authorList>
            <person name="Roberts W.R."/>
            <person name="Alverson A.J."/>
        </authorList>
    </citation>
    <scope>NUCLEOTIDE SEQUENCE [LARGE SCALE GENOMIC DNA]</scope>
    <source>
        <strain evidence="1 2">AJA010-31</strain>
    </source>
</reference>
<dbReference type="Proteomes" id="UP001530400">
    <property type="component" value="Unassembled WGS sequence"/>
</dbReference>
<accession>A0ABD3P4R2</accession>
<keyword evidence="2" id="KW-1185">Reference proteome</keyword>
<protein>
    <submittedName>
        <fullName evidence="1">Uncharacterized protein</fullName>
    </submittedName>
</protein>
<comment type="caution">
    <text evidence="1">The sequence shown here is derived from an EMBL/GenBank/DDBJ whole genome shotgun (WGS) entry which is preliminary data.</text>
</comment>
<evidence type="ECO:0000313" key="1">
    <source>
        <dbReference type="EMBL" id="KAL3782893.1"/>
    </source>
</evidence>
<name>A0ABD3P4R2_9STRA</name>
<dbReference type="AlphaFoldDB" id="A0ABD3P4R2"/>
<sequence>MDTTGPLPPQYNLRKMAFEIQESKPVERPGPQLNSRPSIYRTAATMTTDSIQDKRYHPPPTQHSVSFANHEQYQHPPPGQDTHVNPPLDHLQGYKFETFCINQVAYSPNPQRRLPARYPVQDPGKELTKKRSSLYDPAIKFIASNGNEDVQKRAMENWMARNALILRDAKTHKALNKTPLKVL</sequence>
<organism evidence="1 2">
    <name type="scientific">Cyclotella atomus</name>
    <dbReference type="NCBI Taxonomy" id="382360"/>
    <lineage>
        <taxon>Eukaryota</taxon>
        <taxon>Sar</taxon>
        <taxon>Stramenopiles</taxon>
        <taxon>Ochrophyta</taxon>
        <taxon>Bacillariophyta</taxon>
        <taxon>Coscinodiscophyceae</taxon>
        <taxon>Thalassiosirophycidae</taxon>
        <taxon>Stephanodiscales</taxon>
        <taxon>Stephanodiscaceae</taxon>
        <taxon>Cyclotella</taxon>
    </lineage>
</organism>
<evidence type="ECO:0000313" key="2">
    <source>
        <dbReference type="Proteomes" id="UP001530400"/>
    </source>
</evidence>
<proteinExistence type="predicted"/>
<gene>
    <name evidence="1" type="ORF">ACHAWO_002480</name>
</gene>
<dbReference type="EMBL" id="JALLPJ020000789">
    <property type="protein sequence ID" value="KAL3782893.1"/>
    <property type="molecule type" value="Genomic_DNA"/>
</dbReference>